<dbReference type="AlphaFoldDB" id="A0A8T8K7W3"/>
<evidence type="ECO:0000259" key="5">
    <source>
        <dbReference type="SMART" id="SM00903"/>
    </source>
</evidence>
<dbReference type="OrthoDB" id="8522at2157"/>
<evidence type="ECO:0000256" key="4">
    <source>
        <dbReference type="ARBA" id="ARBA00038054"/>
    </source>
</evidence>
<keyword evidence="7" id="KW-1185">Reference proteome</keyword>
<dbReference type="SMART" id="SM00903">
    <property type="entry name" value="Flavin_Reduct"/>
    <property type="match status" value="1"/>
</dbReference>
<sequence>MDFKDFPIEKANRILAPRPTVIISTINDEAKVNGAPFSFVMPVSMDPPIVAFASAPSHDTSKNIQLNSEFVINLTPAEIINQMWITGEKVPYGENELEKAGLTSLESKIVSPPRIKESLAHLECKVIEIQEVGDHLLILGKVVHASVEENCMKDDLLDVEKVKPLLHLGGTSFVVGDHLRKVE</sequence>
<evidence type="ECO:0000256" key="2">
    <source>
        <dbReference type="ARBA" id="ARBA00022630"/>
    </source>
</evidence>
<dbReference type="InterPro" id="IPR002563">
    <property type="entry name" value="Flavin_Rdtase-like_dom"/>
</dbReference>
<name>A0A8T8K7W3_9EURY</name>
<dbReference type="PANTHER" id="PTHR33798">
    <property type="entry name" value="FLAVOPROTEIN OXYGENASE"/>
    <property type="match status" value="1"/>
</dbReference>
<comment type="similarity">
    <text evidence="4">Belongs to the flavoredoxin family.</text>
</comment>
<dbReference type="EMBL" id="CP058560">
    <property type="protein sequence ID" value="QUH24117.1"/>
    <property type="molecule type" value="Genomic_DNA"/>
</dbReference>
<evidence type="ECO:0000256" key="3">
    <source>
        <dbReference type="ARBA" id="ARBA00022643"/>
    </source>
</evidence>
<protein>
    <submittedName>
        <fullName evidence="6">Flavin reductase family protein</fullName>
    </submittedName>
</protein>
<feature type="domain" description="Flavin reductase like" evidence="5">
    <location>
        <begin position="15"/>
        <end position="152"/>
    </location>
</feature>
<reference evidence="6" key="1">
    <citation type="submission" date="2020-07" db="EMBL/GenBank/DDBJ databases">
        <title>Methanobacterium. sp. MethCan genome.</title>
        <authorList>
            <person name="Postec A."/>
            <person name="Quemeneur M."/>
        </authorList>
    </citation>
    <scope>NUCLEOTIDE SEQUENCE</scope>
    <source>
        <strain evidence="6">MethCAN</strain>
    </source>
</reference>
<evidence type="ECO:0000313" key="7">
    <source>
        <dbReference type="Proteomes" id="UP000681041"/>
    </source>
</evidence>
<dbReference type="InterPro" id="IPR012349">
    <property type="entry name" value="Split_barrel_FMN-bd"/>
</dbReference>
<keyword evidence="2" id="KW-0285">Flavoprotein</keyword>
<comment type="cofactor">
    <cofactor evidence="1">
        <name>FMN</name>
        <dbReference type="ChEBI" id="CHEBI:58210"/>
    </cofactor>
</comment>
<dbReference type="GO" id="GO:0010181">
    <property type="term" value="F:FMN binding"/>
    <property type="evidence" value="ECO:0007669"/>
    <property type="project" value="InterPro"/>
</dbReference>
<keyword evidence="3" id="KW-0288">FMN</keyword>
<dbReference type="KEGG" id="meme:HYG87_10300"/>
<dbReference type="GeneID" id="64821159"/>
<dbReference type="Pfam" id="PF01613">
    <property type="entry name" value="Flavin_Reduct"/>
    <property type="match status" value="1"/>
</dbReference>
<proteinExistence type="inferred from homology"/>
<accession>A0A8T8K7W3</accession>
<dbReference type="SUPFAM" id="SSF50475">
    <property type="entry name" value="FMN-binding split barrel"/>
    <property type="match status" value="1"/>
</dbReference>
<dbReference type="RefSeq" id="WP_211533074.1">
    <property type="nucleotide sequence ID" value="NZ_CP058560.1"/>
</dbReference>
<dbReference type="Gene3D" id="2.30.110.10">
    <property type="entry name" value="Electron Transport, Fmn-binding Protein, Chain A"/>
    <property type="match status" value="1"/>
</dbReference>
<gene>
    <name evidence="6" type="ORF">HYG87_10300</name>
</gene>
<dbReference type="PANTHER" id="PTHR33798:SF5">
    <property type="entry name" value="FLAVIN REDUCTASE LIKE DOMAIN-CONTAINING PROTEIN"/>
    <property type="match status" value="1"/>
</dbReference>
<dbReference type="Proteomes" id="UP000681041">
    <property type="component" value="Chromosome"/>
</dbReference>
<evidence type="ECO:0000313" key="6">
    <source>
        <dbReference type="EMBL" id="QUH24117.1"/>
    </source>
</evidence>
<evidence type="ECO:0000256" key="1">
    <source>
        <dbReference type="ARBA" id="ARBA00001917"/>
    </source>
</evidence>
<organism evidence="6 7">
    <name type="scientific">Methanobacterium alkalithermotolerans</name>
    <dbReference type="NCBI Taxonomy" id="2731220"/>
    <lineage>
        <taxon>Archaea</taxon>
        <taxon>Methanobacteriati</taxon>
        <taxon>Methanobacteriota</taxon>
        <taxon>Methanomada group</taxon>
        <taxon>Methanobacteria</taxon>
        <taxon>Methanobacteriales</taxon>
        <taxon>Methanobacteriaceae</taxon>
        <taxon>Methanobacterium</taxon>
    </lineage>
</organism>